<evidence type="ECO:0000256" key="2">
    <source>
        <dbReference type="SAM" id="MobiDB-lite"/>
    </source>
</evidence>
<organism evidence="4 5">
    <name type="scientific">Dryococelus australis</name>
    <dbReference type="NCBI Taxonomy" id="614101"/>
    <lineage>
        <taxon>Eukaryota</taxon>
        <taxon>Metazoa</taxon>
        <taxon>Ecdysozoa</taxon>
        <taxon>Arthropoda</taxon>
        <taxon>Hexapoda</taxon>
        <taxon>Insecta</taxon>
        <taxon>Pterygota</taxon>
        <taxon>Neoptera</taxon>
        <taxon>Polyneoptera</taxon>
        <taxon>Phasmatodea</taxon>
        <taxon>Verophasmatodea</taxon>
        <taxon>Anareolatae</taxon>
        <taxon>Phasmatidae</taxon>
        <taxon>Eurycanthinae</taxon>
        <taxon>Dryococelus</taxon>
    </lineage>
</organism>
<dbReference type="Gene3D" id="3.90.320.10">
    <property type="match status" value="1"/>
</dbReference>
<keyword evidence="1" id="KW-0833">Ubl conjugation pathway</keyword>
<evidence type="ECO:0000259" key="3">
    <source>
        <dbReference type="SMART" id="SM01028"/>
    </source>
</evidence>
<protein>
    <recommendedName>
        <fullName evidence="3">D domain-containing protein</fullName>
    </recommendedName>
</protein>
<dbReference type="Pfam" id="PF09588">
    <property type="entry name" value="YqaJ"/>
    <property type="match status" value="1"/>
</dbReference>
<evidence type="ECO:0000256" key="1">
    <source>
        <dbReference type="ARBA" id="ARBA00022786"/>
    </source>
</evidence>
<dbReference type="SUPFAM" id="SSF52980">
    <property type="entry name" value="Restriction endonuclease-like"/>
    <property type="match status" value="1"/>
</dbReference>
<dbReference type="EMBL" id="JARBHB010000001">
    <property type="protein sequence ID" value="KAJ8897743.1"/>
    <property type="molecule type" value="Genomic_DNA"/>
</dbReference>
<accession>A0ABQ9IPB4</accession>
<dbReference type="PANTHER" id="PTHR14604:SF4">
    <property type="entry name" value="F-BOX DOMAIN-CONTAINING PROTEIN"/>
    <property type="match status" value="1"/>
</dbReference>
<dbReference type="InterPro" id="IPR019080">
    <property type="entry name" value="YqaJ_viral_recombinase"/>
</dbReference>
<evidence type="ECO:0000313" key="4">
    <source>
        <dbReference type="EMBL" id="KAJ8897743.1"/>
    </source>
</evidence>
<dbReference type="InterPro" id="IPR050995">
    <property type="entry name" value="WD-F-box_domain-protein"/>
</dbReference>
<gene>
    <name evidence="4" type="ORF">PR048_003093</name>
</gene>
<dbReference type="InterPro" id="IPR021977">
    <property type="entry name" value="Beta-TrCP_D"/>
</dbReference>
<reference evidence="4 5" key="1">
    <citation type="submission" date="2023-02" db="EMBL/GenBank/DDBJ databases">
        <title>LHISI_Scaffold_Assembly.</title>
        <authorList>
            <person name="Stuart O.P."/>
            <person name="Cleave R."/>
            <person name="Magrath M.J.L."/>
            <person name="Mikheyev A.S."/>
        </authorList>
    </citation>
    <scope>NUCLEOTIDE SEQUENCE [LARGE SCALE GENOMIC DNA]</scope>
    <source>
        <strain evidence="4">Daus_M_001</strain>
        <tissue evidence="4">Leg muscle</tissue>
    </source>
</reference>
<dbReference type="InterPro" id="IPR011335">
    <property type="entry name" value="Restrct_endonuc-II-like"/>
</dbReference>
<feature type="region of interest" description="Disordered" evidence="2">
    <location>
        <begin position="692"/>
        <end position="718"/>
    </location>
</feature>
<dbReference type="PANTHER" id="PTHR14604">
    <property type="entry name" value="WD40 REPEAT PF20"/>
    <property type="match status" value="1"/>
</dbReference>
<comment type="caution">
    <text evidence="4">The sequence shown here is derived from an EMBL/GenBank/DDBJ whole genome shotgun (WGS) entry which is preliminary data.</text>
</comment>
<dbReference type="Proteomes" id="UP001159363">
    <property type="component" value="Chromosome 1"/>
</dbReference>
<feature type="domain" description="D" evidence="3">
    <location>
        <begin position="430"/>
        <end position="469"/>
    </location>
</feature>
<dbReference type="SMART" id="SM01028">
    <property type="entry name" value="Beta-TrCP_D"/>
    <property type="match status" value="1"/>
</dbReference>
<dbReference type="InterPro" id="IPR011604">
    <property type="entry name" value="PDDEXK-like_dom_sf"/>
</dbReference>
<feature type="compositionally biased region" description="Basic and acidic residues" evidence="2">
    <location>
        <begin position="692"/>
        <end position="703"/>
    </location>
</feature>
<dbReference type="Gene3D" id="6.10.250.1840">
    <property type="match status" value="1"/>
</dbReference>
<name>A0ABQ9IPB4_9NEOP</name>
<sequence>MLKMETDKIIEDTNTNSQFLSKTPTGNVCHHTRKTAEEETKKSKELVYYMEAKTTEENYAVVRNNGALKRKLADQVVLKLLLDIADDPQEAVHPVRQEMKGRSSHLRGSNKIKEAAQGVQISSKIELKLTQGILNSQDASCINDFPSLPTKTHFGSRKAKVWVVDMIQTCDHKQLVRGVAWHCYLSPPGSSLSVSFFACASFIFPLLPPCLLPVAVVVPQHQLQGGHRSGKQAKVREKRFLLSGNRGIFQYEKGATLAGLWLRFILAAGRVEGGALLIVKLGGLADNDRGAAEVWWVGVKVPNGRPPAVSEPVAIIYGRVHEKITTSAYEKEMQVTVQPCGLFVHPEVSYLGASPDGILEKNALFYIECLLPELEDSRISRGMRVREPPYILEAREGAKEKKQYPMTILYDPARKKEPSSQYSSERETCIKFFEKWSEQDQVEFVEHLLSRMCHYQHGHINSYLKPMLQRDFITLLPSALKVKFWVRYQGVVRMKQKSSGAAGGFSLPEAESLRLLQKRLLFVVVFTGRVAGPREQWNLRIYQQGQTDGFLWPCTRVVEEQRLPSAGRARGVGSDSLCRWVPVEWALSFLNALWSDYALVRVCDGSFRQYNQLFCRVRIKVARAPNKGEEAQWLENPIKGRRDSEAGALNSGAASSIAETRPFNCWLGGPTCFLYLLALTWKVHRTPSLAETHEVSNPEHSPDVSKTPDTQGQEQYVP</sequence>
<evidence type="ECO:0000313" key="5">
    <source>
        <dbReference type="Proteomes" id="UP001159363"/>
    </source>
</evidence>
<dbReference type="Pfam" id="PF12125">
    <property type="entry name" value="Beta-TrCP_D"/>
    <property type="match status" value="1"/>
</dbReference>
<proteinExistence type="predicted"/>
<keyword evidence="5" id="KW-1185">Reference proteome</keyword>
<feature type="compositionally biased region" description="Polar residues" evidence="2">
    <location>
        <begin position="707"/>
        <end position="718"/>
    </location>
</feature>